<evidence type="ECO:0000313" key="2">
    <source>
        <dbReference type="Proteomes" id="UP000325313"/>
    </source>
</evidence>
<accession>A0A5B0N6P1</accession>
<evidence type="ECO:0000313" key="1">
    <source>
        <dbReference type="EMBL" id="KAA1083559.1"/>
    </source>
</evidence>
<dbReference type="Proteomes" id="UP000325313">
    <property type="component" value="Unassembled WGS sequence"/>
</dbReference>
<name>A0A5B0N6P1_PUCGR</name>
<protein>
    <submittedName>
        <fullName evidence="1">Uncharacterized protein</fullName>
    </submittedName>
</protein>
<organism evidence="1 2">
    <name type="scientific">Puccinia graminis f. sp. tritici</name>
    <dbReference type="NCBI Taxonomy" id="56615"/>
    <lineage>
        <taxon>Eukaryota</taxon>
        <taxon>Fungi</taxon>
        <taxon>Dikarya</taxon>
        <taxon>Basidiomycota</taxon>
        <taxon>Pucciniomycotina</taxon>
        <taxon>Pucciniomycetes</taxon>
        <taxon>Pucciniales</taxon>
        <taxon>Pucciniaceae</taxon>
        <taxon>Puccinia</taxon>
    </lineage>
</organism>
<sequence length="86" mass="9630">MQSMHNDGRELAILVGISWKHRWWEVGTKDTNGELATQTQEQLAPEQTDCSTFNSRPYNCLGILSRVGSAASIIWFSDCCIGNLLK</sequence>
<dbReference type="AlphaFoldDB" id="A0A5B0N6P1"/>
<reference evidence="1 2" key="1">
    <citation type="submission" date="2019-05" db="EMBL/GenBank/DDBJ databases">
        <title>Emergence of the Ug99 lineage of the wheat stem rust pathogen through somatic hybridization.</title>
        <authorList>
            <person name="Li F."/>
            <person name="Upadhyaya N.M."/>
            <person name="Sperschneider J."/>
            <person name="Matny O."/>
            <person name="Nguyen-Phuc H."/>
            <person name="Mago R."/>
            <person name="Raley C."/>
            <person name="Miller M.E."/>
            <person name="Silverstein K.A.T."/>
            <person name="Henningsen E."/>
            <person name="Hirsch C.D."/>
            <person name="Visser B."/>
            <person name="Pretorius Z.A."/>
            <person name="Steffenson B.J."/>
            <person name="Schwessinger B."/>
            <person name="Dodds P.N."/>
            <person name="Figueroa M."/>
        </authorList>
    </citation>
    <scope>NUCLEOTIDE SEQUENCE [LARGE SCALE GENOMIC DNA]</scope>
    <source>
        <strain evidence="1 2">Ug99</strain>
    </source>
</reference>
<proteinExistence type="predicted"/>
<comment type="caution">
    <text evidence="1">The sequence shown here is derived from an EMBL/GenBank/DDBJ whole genome shotgun (WGS) entry which is preliminary data.</text>
</comment>
<dbReference type="EMBL" id="VDEP01000438">
    <property type="protein sequence ID" value="KAA1083559.1"/>
    <property type="molecule type" value="Genomic_DNA"/>
</dbReference>
<gene>
    <name evidence="1" type="ORF">PGTUg99_036144</name>
</gene>